<sequence length="60" mass="7046">MQITVVHNRAFMAHKRKLLRLGELILVNWDKVNEMDGMILVLLLIVNVPKTLEFWVKFGL</sequence>
<organism evidence="1">
    <name type="scientific">Rhizophora mucronata</name>
    <name type="common">Asiatic mangrove</name>
    <dbReference type="NCBI Taxonomy" id="61149"/>
    <lineage>
        <taxon>Eukaryota</taxon>
        <taxon>Viridiplantae</taxon>
        <taxon>Streptophyta</taxon>
        <taxon>Embryophyta</taxon>
        <taxon>Tracheophyta</taxon>
        <taxon>Spermatophyta</taxon>
        <taxon>Magnoliopsida</taxon>
        <taxon>eudicotyledons</taxon>
        <taxon>Gunneridae</taxon>
        <taxon>Pentapetalae</taxon>
        <taxon>rosids</taxon>
        <taxon>fabids</taxon>
        <taxon>Malpighiales</taxon>
        <taxon>Rhizophoraceae</taxon>
        <taxon>Rhizophora</taxon>
    </lineage>
</organism>
<reference evidence="1" key="1">
    <citation type="submission" date="2018-02" db="EMBL/GenBank/DDBJ databases">
        <title>Rhizophora mucronata_Transcriptome.</title>
        <authorList>
            <person name="Meera S.P."/>
            <person name="Sreeshan A."/>
            <person name="Augustine A."/>
        </authorList>
    </citation>
    <scope>NUCLEOTIDE SEQUENCE</scope>
    <source>
        <tissue evidence="1">Leaf</tissue>
    </source>
</reference>
<evidence type="ECO:0000313" key="1">
    <source>
        <dbReference type="EMBL" id="MBX36865.1"/>
    </source>
</evidence>
<accession>A0A2P2N331</accession>
<dbReference type="EMBL" id="GGEC01056381">
    <property type="protein sequence ID" value="MBX36865.1"/>
    <property type="molecule type" value="Transcribed_RNA"/>
</dbReference>
<protein>
    <submittedName>
        <fullName evidence="1">Uncharacterized protein LOC107261446</fullName>
    </submittedName>
</protein>
<proteinExistence type="predicted"/>
<name>A0A2P2N331_RHIMU</name>
<dbReference type="AlphaFoldDB" id="A0A2P2N331"/>